<name>A0A6J7G0M2_9ZZZZ</name>
<evidence type="ECO:0000313" key="1">
    <source>
        <dbReference type="EMBL" id="CAB4898895.1"/>
    </source>
</evidence>
<accession>A0A6J7G0M2</accession>
<dbReference type="AlphaFoldDB" id="A0A6J7G0M2"/>
<proteinExistence type="predicted"/>
<organism evidence="1">
    <name type="scientific">freshwater metagenome</name>
    <dbReference type="NCBI Taxonomy" id="449393"/>
    <lineage>
        <taxon>unclassified sequences</taxon>
        <taxon>metagenomes</taxon>
        <taxon>ecological metagenomes</taxon>
    </lineage>
</organism>
<reference evidence="1" key="1">
    <citation type="submission" date="2020-05" db="EMBL/GenBank/DDBJ databases">
        <authorList>
            <person name="Chiriac C."/>
            <person name="Salcher M."/>
            <person name="Ghai R."/>
            <person name="Kavagutti S V."/>
        </authorList>
    </citation>
    <scope>NUCLEOTIDE SEQUENCE</scope>
</reference>
<gene>
    <name evidence="1" type="ORF">UFOPK3610_00004</name>
</gene>
<sequence>MKRNSVIRRCLAGVLVAGLGVASLTTSAAAAPTGKGQGAAVFVKKIDNARTLGRVGESVFNPPPIITIGPFSAGAFFVTFSSRVDTTNVTGDQVDIQCRIVADRGRVNLLQPKFRLARASYLPLTAFAAFTTSGAGPIAVKCSASDAGTPVVTQVVIDSMQLMVQRVSTVLAS</sequence>
<dbReference type="EMBL" id="CAFBMR010000001">
    <property type="protein sequence ID" value="CAB4898895.1"/>
    <property type="molecule type" value="Genomic_DNA"/>
</dbReference>
<protein>
    <submittedName>
        <fullName evidence="1">Unannotated protein</fullName>
    </submittedName>
</protein>